<organism evidence="1">
    <name type="scientific">uncultured virus</name>
    <dbReference type="NCBI Taxonomy" id="340016"/>
    <lineage>
        <taxon>Viruses</taxon>
        <taxon>environmental samples</taxon>
    </lineage>
</organism>
<sequence length="69" mass="7880">MDLIILNDGLYILVSITKEMIEGVELLHEADCFDLCDILRLHLTTYYDYPINAHVMKDGTGDLFGCICR</sequence>
<name>A0A218MKL9_9VIRU</name>
<reference evidence="1" key="2">
    <citation type="journal article" date="2017" name="Nat. Commun.">
        <title>Single-virus genomics reveals hidden cosmopolitan and abundant viruses.</title>
        <authorList>
            <person name="Martinez-Hernandez F."/>
            <person name="Fornas O."/>
            <person name="Lluesma Gomez M."/>
            <person name="Bolduc B."/>
            <person name="de la Cruz Pena M.J."/>
            <person name="Martinez J.M."/>
            <person name="Anton J."/>
            <person name="Gasol J.M."/>
            <person name="Rosselli R."/>
            <person name="Rodriguez-Valera F."/>
            <person name="Sullivan M.B."/>
            <person name="Acinas S.G."/>
            <person name="Martinez-Garcia M."/>
        </authorList>
    </citation>
    <scope>NUCLEOTIDE SEQUENCE</scope>
</reference>
<dbReference type="EMBL" id="KY052797">
    <property type="protein sequence ID" value="ASE99820.1"/>
    <property type="molecule type" value="Genomic_DNA"/>
</dbReference>
<reference evidence="1" key="1">
    <citation type="submission" date="2016-10" db="EMBL/GenBank/DDBJ databases">
        <authorList>
            <person name="Varghese N."/>
        </authorList>
    </citation>
    <scope>NUCLEOTIDE SEQUENCE</scope>
</reference>
<protein>
    <submittedName>
        <fullName evidence="1">Uncharacterized protein</fullName>
    </submittedName>
</protein>
<accession>A0A218MKL9</accession>
<proteinExistence type="predicted"/>
<evidence type="ECO:0000313" key="1">
    <source>
        <dbReference type="EMBL" id="ASE99820.1"/>
    </source>
</evidence>